<dbReference type="OrthoDB" id="156515at2"/>
<evidence type="ECO:0000313" key="3">
    <source>
        <dbReference type="Proteomes" id="UP000037315"/>
    </source>
</evidence>
<feature type="signal peptide" evidence="1">
    <location>
        <begin position="1"/>
        <end position="20"/>
    </location>
</feature>
<dbReference type="PROSITE" id="PS51257">
    <property type="entry name" value="PROKAR_LIPOPROTEIN"/>
    <property type="match status" value="1"/>
</dbReference>
<comment type="caution">
    <text evidence="2">The sequence shown here is derived from an EMBL/GenBank/DDBJ whole genome shotgun (WGS) entry which is preliminary data.</text>
</comment>
<gene>
    <name evidence="2" type="ORF">ACH50_17160</name>
</gene>
<dbReference type="STRING" id="1121863.GCA_000621185_01376"/>
<reference evidence="2 3" key="1">
    <citation type="submission" date="2015-06" db="EMBL/GenBank/DDBJ databases">
        <title>Genome sequencing of Cronobacter sp. strain DJ34 isolated from petroleum contaminated sludge of Duliajan Oil Fields, Assam, India.</title>
        <authorList>
            <person name="Pal S."/>
            <person name="Banerjee T.D."/>
            <person name="Roy A."/>
            <person name="Sar P."/>
            <person name="Kazy S.K."/>
        </authorList>
    </citation>
    <scope>NUCLEOTIDE SEQUENCE [LARGE SCALE GENOMIC DNA]</scope>
    <source>
        <strain evidence="2 3">DJ34</strain>
    </source>
</reference>
<dbReference type="EMBL" id="LFEJ01000023">
    <property type="protein sequence ID" value="KMV33384.1"/>
    <property type="molecule type" value="Genomic_DNA"/>
</dbReference>
<dbReference type="InterPro" id="IPR014582">
    <property type="entry name" value="UCP033535_lipo"/>
</dbReference>
<feature type="chain" id="PRO_5005311804" description="Lipoprotein" evidence="1">
    <location>
        <begin position="21"/>
        <end position="203"/>
    </location>
</feature>
<evidence type="ECO:0000313" key="2">
    <source>
        <dbReference type="EMBL" id="KMV33384.1"/>
    </source>
</evidence>
<dbReference type="RefSeq" id="WP_024555634.1">
    <property type="nucleotide sequence ID" value="NZ_LFEJ01000023.1"/>
</dbReference>
<proteinExistence type="predicted"/>
<dbReference type="PATRIC" id="fig|1656095.3.peg.1537"/>
<dbReference type="SUPFAM" id="SSF141318">
    <property type="entry name" value="TM0957-like"/>
    <property type="match status" value="1"/>
</dbReference>
<dbReference type="InterPro" id="IPR036215">
    <property type="entry name" value="TM0957-like_sf"/>
</dbReference>
<organism evidence="2 3">
    <name type="scientific">Franconibacter pulveris</name>
    <dbReference type="NCBI Taxonomy" id="435910"/>
    <lineage>
        <taxon>Bacteria</taxon>
        <taxon>Pseudomonadati</taxon>
        <taxon>Pseudomonadota</taxon>
        <taxon>Gammaproteobacteria</taxon>
        <taxon>Enterobacterales</taxon>
        <taxon>Enterobacteriaceae</taxon>
        <taxon>Franconibacter</taxon>
    </lineage>
</organism>
<name>A0A0J8Y7K9_9ENTR</name>
<keyword evidence="1" id="KW-0732">Signal</keyword>
<keyword evidence="3" id="KW-1185">Reference proteome</keyword>
<evidence type="ECO:0008006" key="4">
    <source>
        <dbReference type="Google" id="ProtNLM"/>
    </source>
</evidence>
<protein>
    <recommendedName>
        <fullName evidence="4">Lipoprotein</fullName>
    </recommendedName>
</protein>
<dbReference type="AlphaFoldDB" id="A0A0J8Y7K9"/>
<dbReference type="PIRSF" id="PIRSF033535">
    <property type="entry name" value="UCP033535_plp"/>
    <property type="match status" value="1"/>
</dbReference>
<dbReference type="Proteomes" id="UP000037315">
    <property type="component" value="Unassembled WGS sequence"/>
</dbReference>
<accession>A0A0J8Y7K9</accession>
<sequence length="203" mass="21942">MRLKQWGVAIACCATLLLTACRVVDLDENGKPIIPADPNAKVSYENQTPQQIAQQTWNEKVQKAAQSHALDAATLASQLKSQPPGKSESVFVRLSGKVEQVDDSSAREKKLVLNVNGQPLTVQTGPVMRGNAIRDAAGFKFEDFTNQVQFAQLSRACNREAVKHLPPVDASWAGKPVTLLAALTLKDGQMVDAAALILKQEAQ</sequence>
<dbReference type="Pfam" id="PF10054">
    <property type="entry name" value="DUF2291"/>
    <property type="match status" value="1"/>
</dbReference>
<evidence type="ECO:0000256" key="1">
    <source>
        <dbReference type="SAM" id="SignalP"/>
    </source>
</evidence>